<evidence type="ECO:0000313" key="3">
    <source>
        <dbReference type="Proteomes" id="UP000092462"/>
    </source>
</evidence>
<feature type="region of interest" description="Disordered" evidence="1">
    <location>
        <begin position="62"/>
        <end position="85"/>
    </location>
</feature>
<name>A0A1B0DHL4_PHLPP</name>
<dbReference type="AlphaFoldDB" id="A0A1B0DHL4"/>
<dbReference type="Proteomes" id="UP000092462">
    <property type="component" value="Unassembled WGS sequence"/>
</dbReference>
<evidence type="ECO:0000313" key="2">
    <source>
        <dbReference type="EnsemblMetazoa" id="PPAI007648-PA"/>
    </source>
</evidence>
<feature type="compositionally biased region" description="Acidic residues" evidence="1">
    <location>
        <begin position="31"/>
        <end position="44"/>
    </location>
</feature>
<evidence type="ECO:0000256" key="1">
    <source>
        <dbReference type="SAM" id="MobiDB-lite"/>
    </source>
</evidence>
<feature type="region of interest" description="Disordered" evidence="1">
    <location>
        <begin position="31"/>
        <end position="50"/>
    </location>
</feature>
<organism evidence="2 3">
    <name type="scientific">Phlebotomus papatasi</name>
    <name type="common">Sandfly</name>
    <dbReference type="NCBI Taxonomy" id="29031"/>
    <lineage>
        <taxon>Eukaryota</taxon>
        <taxon>Metazoa</taxon>
        <taxon>Ecdysozoa</taxon>
        <taxon>Arthropoda</taxon>
        <taxon>Hexapoda</taxon>
        <taxon>Insecta</taxon>
        <taxon>Pterygota</taxon>
        <taxon>Neoptera</taxon>
        <taxon>Endopterygota</taxon>
        <taxon>Diptera</taxon>
        <taxon>Nematocera</taxon>
        <taxon>Psychodoidea</taxon>
        <taxon>Psychodidae</taxon>
        <taxon>Phlebotomus</taxon>
        <taxon>Phlebotomus</taxon>
    </lineage>
</organism>
<sequence length="85" mass="9995">MDDLGDEFDETENFSHHEDETISQTRIRLQEEEEEFEEEEEVGGDEDRAMVSARPRRMSELNQMPNQTQPIPPASSFFIFSQTNR</sequence>
<dbReference type="VEuPathDB" id="VectorBase:PPAI007648"/>
<dbReference type="VEuPathDB" id="VectorBase:PPAPM1_011944"/>
<dbReference type="EMBL" id="AJVK01061266">
    <property type="status" value="NOT_ANNOTATED_CDS"/>
    <property type="molecule type" value="Genomic_DNA"/>
</dbReference>
<feature type="region of interest" description="Disordered" evidence="1">
    <location>
        <begin position="1"/>
        <end position="25"/>
    </location>
</feature>
<dbReference type="EnsemblMetazoa" id="PPAI007648-RA">
    <property type="protein sequence ID" value="PPAI007648-PA"/>
    <property type="gene ID" value="PPAI007648"/>
</dbReference>
<reference evidence="2" key="1">
    <citation type="submission" date="2022-08" db="UniProtKB">
        <authorList>
            <consortium name="EnsemblMetazoa"/>
        </authorList>
    </citation>
    <scope>IDENTIFICATION</scope>
    <source>
        <strain evidence="2">Israel</strain>
    </source>
</reference>
<accession>A0A1B0DHL4</accession>
<keyword evidence="3" id="KW-1185">Reference proteome</keyword>
<proteinExistence type="predicted"/>
<feature type="compositionally biased region" description="Acidic residues" evidence="1">
    <location>
        <begin position="1"/>
        <end position="12"/>
    </location>
</feature>
<protein>
    <submittedName>
        <fullName evidence="2">Uncharacterized protein</fullName>
    </submittedName>
</protein>